<dbReference type="Pfam" id="PF00775">
    <property type="entry name" value="Dioxygenase_C"/>
    <property type="match status" value="1"/>
</dbReference>
<dbReference type="Proteomes" id="UP000568380">
    <property type="component" value="Unassembled WGS sequence"/>
</dbReference>
<evidence type="ECO:0000313" key="4">
    <source>
        <dbReference type="Proteomes" id="UP000568380"/>
    </source>
</evidence>
<dbReference type="PANTHER" id="PTHR34315:SF1">
    <property type="entry name" value="INTRADIOL RING-CLEAVAGE DIOXYGENASES DOMAIN-CONTAINING PROTEIN-RELATED"/>
    <property type="match status" value="1"/>
</dbReference>
<protein>
    <submittedName>
        <fullName evidence="3">Protocatechuate 3,4-dioxygenase beta subunit</fullName>
    </submittedName>
</protein>
<evidence type="ECO:0000259" key="2">
    <source>
        <dbReference type="Pfam" id="PF00775"/>
    </source>
</evidence>
<sequence>MEPSRRTVLTAMAAAGLTGACAAEDTPRAPAAAPGAAAAVCVTTPEAIEGPYYLSRQFVRRDIREGKPGLVLDMALTVVDMRQGCAPVPGTPVEIWHCDAYGYYSGFVEKSPGEPVPPEDGVGDDRTFLRGVQVTGGDGVARFTTILPGWYGDRVTHIHVKIHKGGQVGLVYEGGSTVQTTQILFPDHVIEAAKGREPYSRHGLAPVKLADDMVYGRTDDPDTLVPAMTATADGYTLTMTLGV</sequence>
<dbReference type="PANTHER" id="PTHR34315">
    <property type="match status" value="1"/>
</dbReference>
<dbReference type="EMBL" id="JACHIN010000026">
    <property type="protein sequence ID" value="MBB5084767.1"/>
    <property type="molecule type" value="Genomic_DNA"/>
</dbReference>
<comment type="caution">
    <text evidence="3">The sequence shown here is derived from an EMBL/GenBank/DDBJ whole genome shotgun (WGS) entry which is preliminary data.</text>
</comment>
<dbReference type="InterPro" id="IPR000627">
    <property type="entry name" value="Intradiol_dOase_C"/>
</dbReference>
<dbReference type="RefSeq" id="WP_184975319.1">
    <property type="nucleotide sequence ID" value="NZ_JACHIN010000026.1"/>
</dbReference>
<keyword evidence="4" id="KW-1185">Reference proteome</keyword>
<proteinExistence type="predicted"/>
<name>A0A7W8AEE5_9ACTN</name>
<feature type="chain" id="PRO_5031412175" evidence="1">
    <location>
        <begin position="23"/>
        <end position="243"/>
    </location>
</feature>
<evidence type="ECO:0000256" key="1">
    <source>
        <dbReference type="SAM" id="SignalP"/>
    </source>
</evidence>
<evidence type="ECO:0000313" key="3">
    <source>
        <dbReference type="EMBL" id="MBB5084767.1"/>
    </source>
</evidence>
<dbReference type="Gene3D" id="2.60.130.10">
    <property type="entry name" value="Aromatic compound dioxygenase"/>
    <property type="match status" value="1"/>
</dbReference>
<organism evidence="3 4">
    <name type="scientific">Nonomuraea endophytica</name>
    <dbReference type="NCBI Taxonomy" id="714136"/>
    <lineage>
        <taxon>Bacteria</taxon>
        <taxon>Bacillati</taxon>
        <taxon>Actinomycetota</taxon>
        <taxon>Actinomycetes</taxon>
        <taxon>Streptosporangiales</taxon>
        <taxon>Streptosporangiaceae</taxon>
        <taxon>Nonomuraea</taxon>
    </lineage>
</organism>
<keyword evidence="3" id="KW-0223">Dioxygenase</keyword>
<dbReference type="SUPFAM" id="SSF49482">
    <property type="entry name" value="Aromatic compound dioxygenase"/>
    <property type="match status" value="1"/>
</dbReference>
<dbReference type="PROSITE" id="PS51257">
    <property type="entry name" value="PROKAR_LIPOPROTEIN"/>
    <property type="match status" value="1"/>
</dbReference>
<feature type="domain" description="Intradiol ring-cleavage dioxygenases" evidence="2">
    <location>
        <begin position="48"/>
        <end position="154"/>
    </location>
</feature>
<gene>
    <name evidence="3" type="ORF">HNR40_010278</name>
</gene>
<keyword evidence="3" id="KW-0560">Oxidoreductase</keyword>
<accession>A0A7W8AEE5</accession>
<dbReference type="PROSITE" id="PS51318">
    <property type="entry name" value="TAT"/>
    <property type="match status" value="1"/>
</dbReference>
<keyword evidence="1" id="KW-0732">Signal</keyword>
<dbReference type="InterPro" id="IPR006311">
    <property type="entry name" value="TAT_signal"/>
</dbReference>
<dbReference type="InterPro" id="IPR015889">
    <property type="entry name" value="Intradiol_dOase_core"/>
</dbReference>
<dbReference type="GO" id="GO:0008199">
    <property type="term" value="F:ferric iron binding"/>
    <property type="evidence" value="ECO:0007669"/>
    <property type="project" value="InterPro"/>
</dbReference>
<feature type="signal peptide" evidence="1">
    <location>
        <begin position="1"/>
        <end position="22"/>
    </location>
</feature>
<dbReference type="GO" id="GO:0016702">
    <property type="term" value="F:oxidoreductase activity, acting on single donors with incorporation of molecular oxygen, incorporation of two atoms of oxygen"/>
    <property type="evidence" value="ECO:0007669"/>
    <property type="project" value="InterPro"/>
</dbReference>
<dbReference type="AlphaFoldDB" id="A0A7W8AEE5"/>
<reference evidence="3 4" key="1">
    <citation type="submission" date="2020-08" db="EMBL/GenBank/DDBJ databases">
        <title>Genomic Encyclopedia of Type Strains, Phase IV (KMG-IV): sequencing the most valuable type-strain genomes for metagenomic binning, comparative biology and taxonomic classification.</title>
        <authorList>
            <person name="Goeker M."/>
        </authorList>
    </citation>
    <scope>NUCLEOTIDE SEQUENCE [LARGE SCALE GENOMIC DNA]</scope>
    <source>
        <strain evidence="3 4">DSM 45385</strain>
    </source>
</reference>